<dbReference type="EMBL" id="JN116822">
    <property type="protein sequence ID" value="AEV51845.1"/>
    <property type="molecule type" value="Genomic_DNA"/>
</dbReference>
<sequence>MIHWGWPQRNIAAQPFLSEAAQATESTWSELYWDELQRLIESIEGA</sequence>
<protein>
    <submittedName>
        <fullName evidence="1">Uncharacterized protein</fullName>
    </submittedName>
</protein>
<keyword evidence="2" id="KW-1185">Reference proteome</keyword>
<evidence type="ECO:0000313" key="2">
    <source>
        <dbReference type="Proteomes" id="UP000005428"/>
    </source>
</evidence>
<dbReference type="KEGG" id="vg:11541256"/>
<evidence type="ECO:0000313" key="1">
    <source>
        <dbReference type="EMBL" id="AEV51845.1"/>
    </source>
</evidence>
<dbReference type="GeneID" id="11541256"/>
<reference evidence="1 2" key="1">
    <citation type="submission" date="2011-06" db="EMBL/GenBank/DDBJ databases">
        <title>Small but sufficient: a novel Rhodococcus phage RRH1.</title>
        <authorList>
            <person name="Petrovski S."/>
        </authorList>
    </citation>
    <scope>NUCLEOTIDE SEQUENCE [LARGE SCALE GENOMIC DNA]</scope>
</reference>
<dbReference type="Proteomes" id="UP000005428">
    <property type="component" value="Segment"/>
</dbReference>
<accession>G9FGV6</accession>
<organism evidence="1 2">
    <name type="scientific">Rhodococcus phage RRH1</name>
    <dbReference type="NCBI Taxonomy" id="1109717"/>
    <lineage>
        <taxon>Viruses</taxon>
        <taxon>Duplodnaviria</taxon>
        <taxon>Heunggongvirae</taxon>
        <taxon>Uroviricota</taxon>
        <taxon>Caudoviricetes</taxon>
        <taxon>Caudoviricetes incertae sedis</taxon>
        <taxon>Edwardsroadvirus</taxon>
        <taxon>Edwardsroadvirus RRH1</taxon>
    </lineage>
</organism>
<name>G9FGV6_9CAUD</name>
<dbReference type="RefSeq" id="YP_005087035.1">
    <property type="nucleotide sequence ID" value="NC_016651.1"/>
</dbReference>
<proteinExistence type="predicted"/>